<dbReference type="InterPro" id="IPR010730">
    <property type="entry name" value="HET"/>
</dbReference>
<name>A0A9W8RQU3_9HYPO</name>
<proteinExistence type="predicted"/>
<dbReference type="OrthoDB" id="194358at2759"/>
<evidence type="ECO:0000259" key="1">
    <source>
        <dbReference type="Pfam" id="PF06985"/>
    </source>
</evidence>
<comment type="caution">
    <text evidence="2">The sequence shown here is derived from an EMBL/GenBank/DDBJ whole genome shotgun (WGS) entry which is preliminary data.</text>
</comment>
<dbReference type="Pfam" id="PF06985">
    <property type="entry name" value="HET"/>
    <property type="match status" value="1"/>
</dbReference>
<organism evidence="2 3">
    <name type="scientific">Fusarium torreyae</name>
    <dbReference type="NCBI Taxonomy" id="1237075"/>
    <lineage>
        <taxon>Eukaryota</taxon>
        <taxon>Fungi</taxon>
        <taxon>Dikarya</taxon>
        <taxon>Ascomycota</taxon>
        <taxon>Pezizomycotina</taxon>
        <taxon>Sordariomycetes</taxon>
        <taxon>Hypocreomycetidae</taxon>
        <taxon>Hypocreales</taxon>
        <taxon>Nectriaceae</taxon>
        <taxon>Fusarium</taxon>
    </lineage>
</organism>
<dbReference type="EMBL" id="JAOQAZ010000035">
    <property type="protein sequence ID" value="KAJ4248727.1"/>
    <property type="molecule type" value="Genomic_DNA"/>
</dbReference>
<dbReference type="GO" id="GO:0003824">
    <property type="term" value="F:catalytic activity"/>
    <property type="evidence" value="ECO:0007669"/>
    <property type="project" value="InterPro"/>
</dbReference>
<dbReference type="InterPro" id="IPR052895">
    <property type="entry name" value="HetReg/Transcr_Mod"/>
</dbReference>
<dbReference type="AlphaFoldDB" id="A0A9W8RQU3"/>
<evidence type="ECO:0000313" key="2">
    <source>
        <dbReference type="EMBL" id="KAJ4248727.1"/>
    </source>
</evidence>
<dbReference type="Proteomes" id="UP001152049">
    <property type="component" value="Unassembled WGS sequence"/>
</dbReference>
<protein>
    <recommendedName>
        <fullName evidence="1">Heterokaryon incompatibility domain-containing protein</fullName>
    </recommendedName>
</protein>
<sequence length="896" mass="100776">MDPPERRKYHMAIVAPLREDYATAKALLHSIHSEHTLKPSGAECTLGRIGPHDLVLVGNAEAIADVSVSVEKAVTDLLREYPSIRAGFLIGVGAKAPRGGIARPGDVVVGSPRGLEPGVVQFDASRTTIHNRLSATYQMSRPPSVVQSAIASLATPSGRKEWERYLKNQLSKAALIPYIPGSIREQDVGDVNISTKVLYGKIASSPRPLENTDLLDKIGSDGKVLCFEHAAANLRAQLPFLTVCGITPHSDSNQDDRDISRRAGKFAAMYTMFLASEINGVKLGEQHAFTDEFGYEPFDLERPGFRLVRLQGGSQLPIECHVFQAYLDDQESIIPYEALSYAWGEQNTPEEIKMNGKHTSVTTSLHDALCHLRKPHEDRILWVDALCIDQSNINERGHQVRHMGEIYGKADNVVIWLGLVDSNAGFLISAIDKFKHVVPPGAFRTWPREDPRWREQWHKLGLDEPDLSKSVSGLRSFMNQPWFTRVWILQEVANAKKAMIVCNYGNIHAKTFALLPQILGVEVDAQCQVVLDIMPGPAKLSSWWSQERNLCTLLWRFRGCQATDPRDRVFALLGMASDMTDKTIQADYSKDEMIVTEDLWRYLFDEELSIDDSDGMTMKDLQYELPRLSTQLLQEKLEDTTSADSMEKFLSRQGKMHNLPWESFPDVIKRGIKVVEVLLNRNASLLQLTPVDIAQLSKSKSGFFELFLQKCPFSDEAVIAAWWEILEAQPDDMKSFAGNIGIPNQFAPKIVLRALKQETGVPTLQLLLEEWDLNMEITERVTREAITADMPTLMFLMNNSKSKLQITNRVLLNAKHKTEVYELLLAKRAEEADVSEDEAIQAIRDGPSALNALLDRPGTNFRVTQRIFAAARKEKHALDILRKRRASEVNVLWKRR</sequence>
<dbReference type="InterPro" id="IPR035994">
    <property type="entry name" value="Nucleoside_phosphorylase_sf"/>
</dbReference>
<accession>A0A9W8RQU3</accession>
<dbReference type="GO" id="GO:0009116">
    <property type="term" value="P:nucleoside metabolic process"/>
    <property type="evidence" value="ECO:0007669"/>
    <property type="project" value="InterPro"/>
</dbReference>
<dbReference type="PANTHER" id="PTHR24148:SF73">
    <property type="entry name" value="HET DOMAIN PROTEIN (AFU_ORTHOLOGUE AFUA_8G01020)"/>
    <property type="match status" value="1"/>
</dbReference>
<reference evidence="2" key="1">
    <citation type="submission" date="2022-09" db="EMBL/GenBank/DDBJ databases">
        <title>Fusarium specimens isolated from Avocado Roots.</title>
        <authorList>
            <person name="Stajich J."/>
            <person name="Roper C."/>
            <person name="Heimlech-Rivalta G."/>
        </authorList>
    </citation>
    <scope>NUCLEOTIDE SEQUENCE</scope>
    <source>
        <strain evidence="2">CF00136</strain>
    </source>
</reference>
<dbReference type="Gene3D" id="3.40.50.1580">
    <property type="entry name" value="Nucleoside phosphorylase domain"/>
    <property type="match status" value="1"/>
</dbReference>
<keyword evidence="3" id="KW-1185">Reference proteome</keyword>
<dbReference type="PANTHER" id="PTHR24148">
    <property type="entry name" value="ANKYRIN REPEAT DOMAIN-CONTAINING PROTEIN 39 HOMOLOG-RELATED"/>
    <property type="match status" value="1"/>
</dbReference>
<gene>
    <name evidence="2" type="ORF">NW762_012565</name>
</gene>
<feature type="domain" description="Heterokaryon incompatibility" evidence="1">
    <location>
        <begin position="336"/>
        <end position="491"/>
    </location>
</feature>
<evidence type="ECO:0000313" key="3">
    <source>
        <dbReference type="Proteomes" id="UP001152049"/>
    </source>
</evidence>